<feature type="region of interest" description="Disordered" evidence="1">
    <location>
        <begin position="1"/>
        <end position="86"/>
    </location>
</feature>
<dbReference type="EMBL" id="CP026246">
    <property type="protein sequence ID" value="AWP00873.1"/>
    <property type="molecule type" value="Genomic_DNA"/>
</dbReference>
<dbReference type="Proteomes" id="UP000246464">
    <property type="component" value="Chromosome 4"/>
</dbReference>
<organism evidence="2 3">
    <name type="scientific">Scophthalmus maximus</name>
    <name type="common">Turbot</name>
    <name type="synonym">Psetta maxima</name>
    <dbReference type="NCBI Taxonomy" id="52904"/>
    <lineage>
        <taxon>Eukaryota</taxon>
        <taxon>Metazoa</taxon>
        <taxon>Chordata</taxon>
        <taxon>Craniata</taxon>
        <taxon>Vertebrata</taxon>
        <taxon>Euteleostomi</taxon>
        <taxon>Actinopterygii</taxon>
        <taxon>Neopterygii</taxon>
        <taxon>Teleostei</taxon>
        <taxon>Neoteleostei</taxon>
        <taxon>Acanthomorphata</taxon>
        <taxon>Carangaria</taxon>
        <taxon>Pleuronectiformes</taxon>
        <taxon>Pleuronectoidei</taxon>
        <taxon>Scophthalmidae</taxon>
        <taxon>Scophthalmus</taxon>
    </lineage>
</organism>
<accession>A0A2U9BA94</accession>
<evidence type="ECO:0000313" key="2">
    <source>
        <dbReference type="EMBL" id="AWP00873.1"/>
    </source>
</evidence>
<keyword evidence="3" id="KW-1185">Reference proteome</keyword>
<evidence type="ECO:0000256" key="1">
    <source>
        <dbReference type="SAM" id="MobiDB-lite"/>
    </source>
</evidence>
<sequence>MKLQRVTPLHQAKELVTERDLEGTRRTACAGGGEPGEPGEPGPRSSGHNTRPKMNGTQPLGRPEAAGAEDRMEKRNPFLCGVVEGT</sequence>
<reference evidence="2 3" key="1">
    <citation type="submission" date="2017-12" db="EMBL/GenBank/DDBJ databases">
        <title>Integrating genomic resources of turbot (Scophthalmus maximus) in depth evaluation of genetic and physical mapping variation across individuals.</title>
        <authorList>
            <person name="Martinez P."/>
        </authorList>
    </citation>
    <scope>NUCLEOTIDE SEQUENCE [LARGE SCALE GENOMIC DNA]</scope>
</reference>
<proteinExistence type="predicted"/>
<dbReference type="AlphaFoldDB" id="A0A2U9BA94"/>
<protein>
    <submittedName>
        <fullName evidence="2">Uncharacterized protein</fullName>
    </submittedName>
</protein>
<feature type="compositionally biased region" description="Basic and acidic residues" evidence="1">
    <location>
        <begin position="11"/>
        <end position="25"/>
    </location>
</feature>
<name>A0A2U9BA94_SCOMX</name>
<evidence type="ECO:0000313" key="3">
    <source>
        <dbReference type="Proteomes" id="UP000246464"/>
    </source>
</evidence>
<gene>
    <name evidence="2" type="ORF">SMAX5B_012907</name>
</gene>